<evidence type="ECO:0000313" key="2">
    <source>
        <dbReference type="EMBL" id="KAL3877284.1"/>
    </source>
</evidence>
<organism evidence="2 3">
    <name type="scientific">Sinanodonta woodiana</name>
    <name type="common">Chinese pond mussel</name>
    <name type="synonym">Anodonta woodiana</name>
    <dbReference type="NCBI Taxonomy" id="1069815"/>
    <lineage>
        <taxon>Eukaryota</taxon>
        <taxon>Metazoa</taxon>
        <taxon>Spiralia</taxon>
        <taxon>Lophotrochozoa</taxon>
        <taxon>Mollusca</taxon>
        <taxon>Bivalvia</taxon>
        <taxon>Autobranchia</taxon>
        <taxon>Heteroconchia</taxon>
        <taxon>Palaeoheterodonta</taxon>
        <taxon>Unionida</taxon>
        <taxon>Unionoidea</taxon>
        <taxon>Unionidae</taxon>
        <taxon>Unioninae</taxon>
        <taxon>Sinanodonta</taxon>
    </lineage>
</organism>
<dbReference type="Proteomes" id="UP001634394">
    <property type="component" value="Unassembled WGS sequence"/>
</dbReference>
<dbReference type="InterPro" id="IPR029234">
    <property type="entry name" value="CIMIP4"/>
</dbReference>
<dbReference type="PANTHER" id="PTHR31702:SF2">
    <property type="entry name" value="TESTIS-EXPRESSED PROTEIN 33"/>
    <property type="match status" value="1"/>
</dbReference>
<dbReference type="PANTHER" id="PTHR31702">
    <property type="entry name" value="TESTIS-EXPRESSED PROTEIN 33"/>
    <property type="match status" value="1"/>
</dbReference>
<dbReference type="AlphaFoldDB" id="A0ABD3WTG5"/>
<reference evidence="2 3" key="1">
    <citation type="submission" date="2024-11" db="EMBL/GenBank/DDBJ databases">
        <title>Chromosome-level genome assembly of the freshwater bivalve Anodonta woodiana.</title>
        <authorList>
            <person name="Chen X."/>
        </authorList>
    </citation>
    <scope>NUCLEOTIDE SEQUENCE [LARGE SCALE GENOMIC DNA]</scope>
    <source>
        <strain evidence="2">MN2024</strain>
        <tissue evidence="2">Gills</tissue>
    </source>
</reference>
<dbReference type="Pfam" id="PF15400">
    <property type="entry name" value="TEX33"/>
    <property type="match status" value="1"/>
</dbReference>
<dbReference type="EMBL" id="JBJQND010000005">
    <property type="protein sequence ID" value="KAL3877284.1"/>
    <property type="molecule type" value="Genomic_DNA"/>
</dbReference>
<keyword evidence="3" id="KW-1185">Reference proteome</keyword>
<sequence length="384" mass="44518">MAVEVSAEPEISKLDNDFYRVRRTEARPKHSLFGTSLEKQEEDQWKDLDIQYYQQSPKPRRRGDRLYLPEEFKATLPGTKLLEQSKRQVEQQKETAKEKENILKSKEKEALLFNTGLALAAQNDYSSGASDGKPYQKFTLDDIAHSKEINIVGLNERQSYNRDKYGNKPPVHNYSLIGDLFRPGMDFIRRERTDVQNRNLGFGAGDIRNASQPTLLPKRGRDVQRVSKSARAPASGEQHVHVPPNIRHSYGSKVVDSLLSDNNRAVQSLNLQHERKGAHGLHMNLSKEAEMQKFSNELNKDYEMLGNSMRQNIFAGYTTDHKISTTKKTFNDQVHLFRHPNPDKYRYRRDELSNWAEHNVIRDRMKKSWEAYFLETLSKKQPKS</sequence>
<evidence type="ECO:0000313" key="3">
    <source>
        <dbReference type="Proteomes" id="UP001634394"/>
    </source>
</evidence>
<protein>
    <submittedName>
        <fullName evidence="2">Uncharacterized protein</fullName>
    </submittedName>
</protein>
<keyword evidence="1" id="KW-0175">Coiled coil</keyword>
<comment type="caution">
    <text evidence="2">The sequence shown here is derived from an EMBL/GenBank/DDBJ whole genome shotgun (WGS) entry which is preliminary data.</text>
</comment>
<evidence type="ECO:0000256" key="1">
    <source>
        <dbReference type="SAM" id="Coils"/>
    </source>
</evidence>
<name>A0ABD3WTG5_SINWO</name>
<accession>A0ABD3WTG5</accession>
<proteinExistence type="predicted"/>
<feature type="coiled-coil region" evidence="1">
    <location>
        <begin position="79"/>
        <end position="109"/>
    </location>
</feature>
<gene>
    <name evidence="2" type="ORF">ACJMK2_035016</name>
</gene>